<evidence type="ECO:0000256" key="1">
    <source>
        <dbReference type="ARBA" id="ARBA00022490"/>
    </source>
</evidence>
<dbReference type="AlphaFoldDB" id="A0A9D8KDB8"/>
<dbReference type="NCBIfam" id="TIGR00086">
    <property type="entry name" value="smpB"/>
    <property type="match status" value="1"/>
</dbReference>
<dbReference type="PANTHER" id="PTHR30308:SF2">
    <property type="entry name" value="SSRA-BINDING PROTEIN"/>
    <property type="match status" value="1"/>
</dbReference>
<comment type="caution">
    <text evidence="5">The sequence shown here is derived from an EMBL/GenBank/DDBJ whole genome shotgun (WGS) entry which is preliminary data.</text>
</comment>
<reference evidence="5" key="2">
    <citation type="submission" date="2021-01" db="EMBL/GenBank/DDBJ databases">
        <authorList>
            <person name="Hahn C.R."/>
            <person name="Youssef N.H."/>
            <person name="Elshahed M."/>
        </authorList>
    </citation>
    <scope>NUCLEOTIDE SEQUENCE</scope>
    <source>
        <strain evidence="5">Zod_Metabat.24</strain>
    </source>
</reference>
<dbReference type="GO" id="GO:0005829">
    <property type="term" value="C:cytosol"/>
    <property type="evidence" value="ECO:0007669"/>
    <property type="project" value="TreeGrafter"/>
</dbReference>
<dbReference type="InterPro" id="IPR000037">
    <property type="entry name" value="SsrA-bd_prot"/>
</dbReference>
<dbReference type="PROSITE" id="PS01317">
    <property type="entry name" value="SSRP"/>
    <property type="match status" value="1"/>
</dbReference>
<dbReference type="PANTHER" id="PTHR30308">
    <property type="entry name" value="TMRNA-BINDING COMPONENT OF TRANS-TRANSLATION TAGGING COMPLEX"/>
    <property type="match status" value="1"/>
</dbReference>
<accession>A0A9D8KDB8</accession>
<keyword evidence="1 3" id="KW-0963">Cytoplasm</keyword>
<dbReference type="InterPro" id="IPR020081">
    <property type="entry name" value="SsrA-bd_prot_CS"/>
</dbReference>
<evidence type="ECO:0000256" key="3">
    <source>
        <dbReference type="HAMAP-Rule" id="MF_00023"/>
    </source>
</evidence>
<reference evidence="5" key="1">
    <citation type="journal article" date="2021" name="Environ. Microbiol.">
        <title>Genomic characterization of three novel Desulfobacterota classes expand the metabolic and phylogenetic diversity of the phylum.</title>
        <authorList>
            <person name="Murphy C.L."/>
            <person name="Biggerstaff J."/>
            <person name="Eichhorn A."/>
            <person name="Ewing E."/>
            <person name="Shahan R."/>
            <person name="Soriano D."/>
            <person name="Stewart S."/>
            <person name="VanMol K."/>
            <person name="Walker R."/>
            <person name="Walters P."/>
            <person name="Elshahed M.S."/>
            <person name="Youssef N.H."/>
        </authorList>
    </citation>
    <scope>NUCLEOTIDE SEQUENCE</scope>
    <source>
        <strain evidence="5">Zod_Metabat.24</strain>
    </source>
</reference>
<feature type="compositionally biased region" description="Basic and acidic residues" evidence="4">
    <location>
        <begin position="127"/>
        <end position="155"/>
    </location>
</feature>
<keyword evidence="2 3" id="KW-0694">RNA-binding</keyword>
<dbReference type="SUPFAM" id="SSF74982">
    <property type="entry name" value="Small protein B (SmpB)"/>
    <property type="match status" value="1"/>
</dbReference>
<evidence type="ECO:0000256" key="4">
    <source>
        <dbReference type="SAM" id="MobiDB-lite"/>
    </source>
</evidence>
<dbReference type="EMBL" id="JAFGIX010000010">
    <property type="protein sequence ID" value="MBN1572007.1"/>
    <property type="molecule type" value="Genomic_DNA"/>
</dbReference>
<name>A0A9D8KDB8_9DELT</name>
<protein>
    <recommendedName>
        <fullName evidence="3">SsrA-binding protein</fullName>
    </recommendedName>
    <alternativeName>
        <fullName evidence="3">Small protein B</fullName>
    </alternativeName>
</protein>
<proteinExistence type="inferred from homology"/>
<organism evidence="5 6">
    <name type="scientific">Candidatus Zymogenus saltonus</name>
    <dbReference type="NCBI Taxonomy" id="2844893"/>
    <lineage>
        <taxon>Bacteria</taxon>
        <taxon>Deltaproteobacteria</taxon>
        <taxon>Candidatus Zymogenia</taxon>
        <taxon>Candidatus Zymogeniales</taxon>
        <taxon>Candidatus Zymogenaceae</taxon>
        <taxon>Candidatus Zymogenus</taxon>
    </lineage>
</organism>
<gene>
    <name evidence="3 5" type="primary">smpB</name>
    <name evidence="5" type="ORF">JW984_02295</name>
</gene>
<evidence type="ECO:0000256" key="2">
    <source>
        <dbReference type="ARBA" id="ARBA00022884"/>
    </source>
</evidence>
<dbReference type="GO" id="GO:0070930">
    <property type="term" value="P:trans-translation-dependent protein tagging"/>
    <property type="evidence" value="ECO:0007669"/>
    <property type="project" value="TreeGrafter"/>
</dbReference>
<comment type="similarity">
    <text evidence="3">Belongs to the SmpB family.</text>
</comment>
<dbReference type="CDD" id="cd09294">
    <property type="entry name" value="SmpB"/>
    <property type="match status" value="1"/>
</dbReference>
<dbReference type="Gene3D" id="2.40.280.10">
    <property type="match status" value="1"/>
</dbReference>
<dbReference type="Pfam" id="PF01668">
    <property type="entry name" value="SmpB"/>
    <property type="match status" value="1"/>
</dbReference>
<comment type="function">
    <text evidence="3">Required for rescue of stalled ribosomes mediated by trans-translation. Binds to transfer-messenger RNA (tmRNA), required for stable association of tmRNA with ribosomes. tmRNA and SmpB together mimic tRNA shape, replacing the anticodon stem-loop with SmpB. tmRNA is encoded by the ssrA gene; the 2 termini fold to resemble tRNA(Ala) and it encodes a 'tag peptide', a short internal open reading frame. During trans-translation Ala-aminoacylated tmRNA acts like a tRNA, entering the A-site of stalled ribosomes, displacing the stalled mRNA. The ribosome then switches to translate the ORF on the tmRNA; the nascent peptide is terminated with the 'tag peptide' encoded by the tmRNA and targeted for degradation. The ribosome is freed to recommence translation, which seems to be the essential function of trans-translation.</text>
</comment>
<dbReference type="NCBIfam" id="NF003843">
    <property type="entry name" value="PRK05422.1"/>
    <property type="match status" value="1"/>
</dbReference>
<sequence>MADGVKVIAKNKKARFEYFIEDTFEAGLVLVGTEVKSLREGRANLKDSYGQVKNGEVFLVGAHITPYPYGTHKNHDPMRERKLLLHKREIKRLYGKSRERGYTLVPLTIYFKNGRAKVEIGLGKGKAKYDKRESIKRKDEKRDMERAMKDRGRKH</sequence>
<dbReference type="GO" id="GO:0070929">
    <property type="term" value="P:trans-translation"/>
    <property type="evidence" value="ECO:0007669"/>
    <property type="project" value="UniProtKB-UniRule"/>
</dbReference>
<dbReference type="GO" id="GO:0003723">
    <property type="term" value="F:RNA binding"/>
    <property type="evidence" value="ECO:0007669"/>
    <property type="project" value="UniProtKB-UniRule"/>
</dbReference>
<feature type="region of interest" description="Disordered" evidence="4">
    <location>
        <begin position="123"/>
        <end position="155"/>
    </location>
</feature>
<dbReference type="HAMAP" id="MF_00023">
    <property type="entry name" value="SmpB"/>
    <property type="match status" value="1"/>
</dbReference>
<evidence type="ECO:0000313" key="5">
    <source>
        <dbReference type="EMBL" id="MBN1572007.1"/>
    </source>
</evidence>
<comment type="subcellular location">
    <subcellularLocation>
        <location evidence="3">Cytoplasm</location>
    </subcellularLocation>
    <text evidence="3">The tmRNA-SmpB complex associates with stalled 70S ribosomes.</text>
</comment>
<evidence type="ECO:0000313" key="6">
    <source>
        <dbReference type="Proteomes" id="UP000809273"/>
    </source>
</evidence>
<dbReference type="Proteomes" id="UP000809273">
    <property type="component" value="Unassembled WGS sequence"/>
</dbReference>
<dbReference type="InterPro" id="IPR023620">
    <property type="entry name" value="SmpB"/>
</dbReference>